<dbReference type="RefSeq" id="WP_115752038.1">
    <property type="nucleotide sequence ID" value="NZ_LARY01000001.1"/>
</dbReference>
<accession>A0A3D8TTQ8</accession>
<dbReference type="AlphaFoldDB" id="A0A3D8TTQ8"/>
<evidence type="ECO:0000313" key="3">
    <source>
        <dbReference type="Proteomes" id="UP000257055"/>
    </source>
</evidence>
<gene>
    <name evidence="2" type="ORF">UR08_02250</name>
</gene>
<dbReference type="Pfam" id="PF21818">
    <property type="entry name" value="DUF6884"/>
    <property type="match status" value="1"/>
</dbReference>
<dbReference type="EMBL" id="LARY01000001">
    <property type="protein sequence ID" value="RDX02360.1"/>
    <property type="molecule type" value="Genomic_DNA"/>
</dbReference>
<reference evidence="3" key="1">
    <citation type="submission" date="2015-04" db="EMBL/GenBank/DDBJ databases">
        <authorList>
            <person name="Schardt J."/>
            <person name="Mueller-Herbst S."/>
            <person name="Scherer S."/>
            <person name="Huptas C."/>
        </authorList>
    </citation>
    <scope>NUCLEOTIDE SEQUENCE [LARGE SCALE GENOMIC DNA]</scope>
    <source>
        <strain evidence="3">Kiel-L1</strain>
    </source>
</reference>
<comment type="caution">
    <text evidence="2">The sequence shown here is derived from an EMBL/GenBank/DDBJ whole genome shotgun (WGS) entry which is preliminary data.</text>
</comment>
<feature type="domain" description="DUF6884" evidence="1">
    <location>
        <begin position="20"/>
        <end position="134"/>
    </location>
</feature>
<keyword evidence="3" id="KW-1185">Reference proteome</keyword>
<dbReference type="InterPro" id="IPR049251">
    <property type="entry name" value="DUF6884"/>
</dbReference>
<sequence length="154" mass="17067">MMIIPSGKPKIWDKSPELGAVRAKEAYTGTFHKLCQAYAEKFADDWLILSPRYGFLKPEDLVLGPYDVRFTLKGTNASTIQMEELKAQWQEKGVTAFEPVTILGGKKFTPLLSQVTDQKNPLLTPLNGSKGIGDMQGKLKRAIQSGQPLSHFAD</sequence>
<evidence type="ECO:0000313" key="2">
    <source>
        <dbReference type="EMBL" id="RDX02360.1"/>
    </source>
</evidence>
<dbReference type="Proteomes" id="UP000257055">
    <property type="component" value="Unassembled WGS sequence"/>
</dbReference>
<organism evidence="2 3">
    <name type="scientific">Listeria kieliensis</name>
    <dbReference type="NCBI Taxonomy" id="1621700"/>
    <lineage>
        <taxon>Bacteria</taxon>
        <taxon>Bacillati</taxon>
        <taxon>Bacillota</taxon>
        <taxon>Bacilli</taxon>
        <taxon>Bacillales</taxon>
        <taxon>Listeriaceae</taxon>
        <taxon>Listeria</taxon>
    </lineage>
</organism>
<name>A0A3D8TTQ8_9LIST</name>
<proteinExistence type="predicted"/>
<protein>
    <recommendedName>
        <fullName evidence="1">DUF6884 domain-containing protein</fullName>
    </recommendedName>
</protein>
<evidence type="ECO:0000259" key="1">
    <source>
        <dbReference type="Pfam" id="PF21818"/>
    </source>
</evidence>